<comment type="similarity">
    <text evidence="1">Belongs to the glycosyltransferase 2 family.</text>
</comment>
<evidence type="ECO:0000256" key="2">
    <source>
        <dbReference type="ARBA" id="ARBA00022676"/>
    </source>
</evidence>
<organism evidence="5 6">
    <name type="scientific">Sporomusa ovata</name>
    <dbReference type="NCBI Taxonomy" id="2378"/>
    <lineage>
        <taxon>Bacteria</taxon>
        <taxon>Bacillati</taxon>
        <taxon>Bacillota</taxon>
        <taxon>Negativicutes</taxon>
        <taxon>Selenomonadales</taxon>
        <taxon>Sporomusaceae</taxon>
        <taxon>Sporomusa</taxon>
    </lineage>
</organism>
<protein>
    <submittedName>
        <fullName evidence="5">Glycosyltransferase</fullName>
    </submittedName>
</protein>
<accession>A0A0U1L6F3</accession>
<dbReference type="PANTHER" id="PTHR43685:SF5">
    <property type="entry name" value="GLYCOSYLTRANSFERASE EPSE-RELATED"/>
    <property type="match status" value="1"/>
</dbReference>
<name>A0A0U1L6F3_9FIRM</name>
<dbReference type="InterPro" id="IPR050834">
    <property type="entry name" value="Glycosyltransf_2"/>
</dbReference>
<gene>
    <name evidence="5" type="ORF">SpAn4DRAFT_4070</name>
</gene>
<keyword evidence="2" id="KW-0328">Glycosyltransferase</keyword>
<keyword evidence="3 5" id="KW-0808">Transferase</keyword>
<dbReference type="GO" id="GO:0016757">
    <property type="term" value="F:glycosyltransferase activity"/>
    <property type="evidence" value="ECO:0007669"/>
    <property type="project" value="UniProtKB-KW"/>
</dbReference>
<dbReference type="Proteomes" id="UP000049855">
    <property type="component" value="Unassembled WGS sequence"/>
</dbReference>
<proteinExistence type="inferred from homology"/>
<dbReference type="InterPro" id="IPR029044">
    <property type="entry name" value="Nucleotide-diphossugar_trans"/>
</dbReference>
<evidence type="ECO:0000313" key="6">
    <source>
        <dbReference type="Proteomes" id="UP000049855"/>
    </source>
</evidence>
<evidence type="ECO:0000256" key="1">
    <source>
        <dbReference type="ARBA" id="ARBA00006739"/>
    </source>
</evidence>
<dbReference type="PANTHER" id="PTHR43685">
    <property type="entry name" value="GLYCOSYLTRANSFERASE"/>
    <property type="match status" value="1"/>
</dbReference>
<keyword evidence="6" id="KW-1185">Reference proteome</keyword>
<evidence type="ECO:0000313" key="5">
    <source>
        <dbReference type="EMBL" id="CQR74713.1"/>
    </source>
</evidence>
<evidence type="ECO:0000256" key="3">
    <source>
        <dbReference type="ARBA" id="ARBA00022679"/>
    </source>
</evidence>
<sequence>MGEYKTESKKVSVIMGVYNCESTLEESIESIINQTYNNWELIICDDGSSDRTYDIAQNYAFDYPNKIKLIKNETNLHLAAALNRCLEYATGEYVARMDGDDISLPERFEKQVVFLNSNPQYQVVGAQMISFDEIGENGIRSVPEKPDKTYLRYTPPFAHATIMMRKNVYDKLGGYRVDNEVTRCEDVDLWFRFFVEGFHGYNLQIPLYKVREGIKDFKRRKLVYAINTAKVCYKGYNLLGYPRRYYVFLLKPIIASLIPSKLMKYYHNVKDGRARDIFLKKG</sequence>
<reference evidence="6" key="1">
    <citation type="submission" date="2015-03" db="EMBL/GenBank/DDBJ databases">
        <authorList>
            <person name="Nijsse Bart"/>
        </authorList>
    </citation>
    <scope>NUCLEOTIDE SEQUENCE [LARGE SCALE GENOMIC DNA]</scope>
</reference>
<dbReference type="SUPFAM" id="SSF53448">
    <property type="entry name" value="Nucleotide-diphospho-sugar transferases"/>
    <property type="match status" value="1"/>
</dbReference>
<dbReference type="AlphaFoldDB" id="A0A0U1L6F3"/>
<dbReference type="RefSeq" id="WP_028972135.1">
    <property type="nucleotide sequence ID" value="NZ_CTRP01000015.1"/>
</dbReference>
<evidence type="ECO:0000259" key="4">
    <source>
        <dbReference type="Pfam" id="PF00535"/>
    </source>
</evidence>
<feature type="domain" description="Glycosyltransferase 2-like" evidence="4">
    <location>
        <begin position="12"/>
        <end position="171"/>
    </location>
</feature>
<dbReference type="EMBL" id="CTRP01000015">
    <property type="protein sequence ID" value="CQR74713.1"/>
    <property type="molecule type" value="Genomic_DNA"/>
</dbReference>
<dbReference type="Gene3D" id="3.90.550.10">
    <property type="entry name" value="Spore Coat Polysaccharide Biosynthesis Protein SpsA, Chain A"/>
    <property type="match status" value="1"/>
</dbReference>
<dbReference type="InterPro" id="IPR001173">
    <property type="entry name" value="Glyco_trans_2-like"/>
</dbReference>
<dbReference type="Pfam" id="PF00535">
    <property type="entry name" value="Glycos_transf_2"/>
    <property type="match status" value="1"/>
</dbReference>